<sequence>MIGFSTRNPCCDCQRCCQRQPSHSSTVCIVALRTKPINFCASHLTVFMGPLSLNSRSSFLKRSLHMVQRLVVLFVTAGRLNPLP</sequence>
<reference evidence="1" key="1">
    <citation type="submission" date="2012-09" db="EMBL/GenBank/DDBJ databases">
        <authorList>
            <person name="Martin A.A."/>
        </authorList>
    </citation>
    <scope>NUCLEOTIDE SEQUENCE</scope>
</reference>
<accession>A0A0K0D8S7</accession>
<proteinExistence type="predicted"/>
<organism evidence="1 2">
    <name type="scientific">Angiostrongylus cantonensis</name>
    <name type="common">Rat lungworm</name>
    <dbReference type="NCBI Taxonomy" id="6313"/>
    <lineage>
        <taxon>Eukaryota</taxon>
        <taxon>Metazoa</taxon>
        <taxon>Ecdysozoa</taxon>
        <taxon>Nematoda</taxon>
        <taxon>Chromadorea</taxon>
        <taxon>Rhabditida</taxon>
        <taxon>Rhabditina</taxon>
        <taxon>Rhabditomorpha</taxon>
        <taxon>Strongyloidea</taxon>
        <taxon>Metastrongylidae</taxon>
        <taxon>Angiostrongylus</taxon>
    </lineage>
</organism>
<name>A0A0K0D8S7_ANGCA</name>
<dbReference type="Proteomes" id="UP000035642">
    <property type="component" value="Unassembled WGS sequence"/>
</dbReference>
<protein>
    <submittedName>
        <fullName evidence="2">Uncharacterized protein</fullName>
    </submittedName>
</protein>
<keyword evidence="1" id="KW-1185">Reference proteome</keyword>
<dbReference type="WBParaSite" id="ACAC_0000647201-mRNA-1">
    <property type="protein sequence ID" value="ACAC_0000647201-mRNA-1"/>
    <property type="gene ID" value="ACAC_0000647201"/>
</dbReference>
<dbReference type="AlphaFoldDB" id="A0A0K0D8S7"/>
<evidence type="ECO:0000313" key="2">
    <source>
        <dbReference type="WBParaSite" id="ACAC_0000647201-mRNA-1"/>
    </source>
</evidence>
<reference evidence="2" key="2">
    <citation type="submission" date="2017-02" db="UniProtKB">
        <authorList>
            <consortium name="WormBaseParasite"/>
        </authorList>
    </citation>
    <scope>IDENTIFICATION</scope>
</reference>
<evidence type="ECO:0000313" key="1">
    <source>
        <dbReference type="Proteomes" id="UP000035642"/>
    </source>
</evidence>